<evidence type="ECO:0000313" key="8">
    <source>
        <dbReference type="EMBL" id="NDU96709.1"/>
    </source>
</evidence>
<evidence type="ECO:0000256" key="4">
    <source>
        <dbReference type="ARBA" id="ARBA00023125"/>
    </source>
</evidence>
<keyword evidence="2" id="KW-0805">Transcription regulation</keyword>
<protein>
    <submittedName>
        <fullName evidence="8">RNA polymerase sigma factor</fullName>
    </submittedName>
</protein>
<reference evidence="8 9" key="1">
    <citation type="submission" date="2020-02" db="EMBL/GenBank/DDBJ databases">
        <title>Draft genome sequence of two Spirosoma agri KCTC 52727 and Spirosoma terrae KCTC 52035.</title>
        <authorList>
            <person name="Rojas J."/>
            <person name="Ambika Manirajan B."/>
            <person name="Suarez C."/>
            <person name="Ratering S."/>
            <person name="Schnell S."/>
        </authorList>
    </citation>
    <scope>NUCLEOTIDE SEQUENCE [LARGE SCALE GENOMIC DNA]</scope>
    <source>
        <strain evidence="8 9">KCTC 52035</strain>
    </source>
</reference>
<evidence type="ECO:0000256" key="5">
    <source>
        <dbReference type="ARBA" id="ARBA00023163"/>
    </source>
</evidence>
<evidence type="ECO:0000256" key="3">
    <source>
        <dbReference type="ARBA" id="ARBA00023082"/>
    </source>
</evidence>
<keyword evidence="9" id="KW-1185">Reference proteome</keyword>
<dbReference type="InterPro" id="IPR013325">
    <property type="entry name" value="RNA_pol_sigma_r2"/>
</dbReference>
<evidence type="ECO:0000259" key="6">
    <source>
        <dbReference type="Pfam" id="PF04542"/>
    </source>
</evidence>
<comment type="similarity">
    <text evidence="1">Belongs to the sigma-70 factor family. ECF subfamily.</text>
</comment>
<dbReference type="Gene3D" id="1.10.10.10">
    <property type="entry name" value="Winged helix-like DNA-binding domain superfamily/Winged helix DNA-binding domain"/>
    <property type="match status" value="1"/>
</dbReference>
<dbReference type="InterPro" id="IPR013324">
    <property type="entry name" value="RNA_pol_sigma_r3/r4-like"/>
</dbReference>
<dbReference type="Proteomes" id="UP000474175">
    <property type="component" value="Unassembled WGS sequence"/>
</dbReference>
<dbReference type="PANTHER" id="PTHR43133:SF8">
    <property type="entry name" value="RNA POLYMERASE SIGMA FACTOR HI_1459-RELATED"/>
    <property type="match status" value="1"/>
</dbReference>
<proteinExistence type="inferred from homology"/>
<keyword evidence="5" id="KW-0804">Transcription</keyword>
<dbReference type="SUPFAM" id="SSF88659">
    <property type="entry name" value="Sigma3 and sigma4 domains of RNA polymerase sigma factors"/>
    <property type="match status" value="1"/>
</dbReference>
<dbReference type="PANTHER" id="PTHR43133">
    <property type="entry name" value="RNA POLYMERASE ECF-TYPE SIGMA FACTO"/>
    <property type="match status" value="1"/>
</dbReference>
<dbReference type="GO" id="GO:0006352">
    <property type="term" value="P:DNA-templated transcription initiation"/>
    <property type="evidence" value="ECO:0007669"/>
    <property type="project" value="InterPro"/>
</dbReference>
<dbReference type="Pfam" id="PF08281">
    <property type="entry name" value="Sigma70_r4_2"/>
    <property type="match status" value="1"/>
</dbReference>
<dbReference type="InterPro" id="IPR036388">
    <property type="entry name" value="WH-like_DNA-bd_sf"/>
</dbReference>
<dbReference type="InterPro" id="IPR013249">
    <property type="entry name" value="RNA_pol_sigma70_r4_t2"/>
</dbReference>
<name>A0A6L9LJA5_9BACT</name>
<feature type="domain" description="RNA polymerase sigma-70 region 2" evidence="6">
    <location>
        <begin position="23"/>
        <end position="86"/>
    </location>
</feature>
<gene>
    <name evidence="8" type="ORF">GK108_17635</name>
</gene>
<dbReference type="Gene3D" id="1.10.1740.10">
    <property type="match status" value="1"/>
</dbReference>
<evidence type="ECO:0000313" key="9">
    <source>
        <dbReference type="Proteomes" id="UP000474175"/>
    </source>
</evidence>
<keyword evidence="4" id="KW-0238">DNA-binding</keyword>
<dbReference type="RefSeq" id="WP_163951384.1">
    <property type="nucleotide sequence ID" value="NZ_JAAFZH010000007.1"/>
</dbReference>
<feature type="domain" description="RNA polymerase sigma factor 70 region 4 type 2" evidence="7">
    <location>
        <begin position="118"/>
        <end position="170"/>
    </location>
</feature>
<accession>A0A6L9LJA5</accession>
<dbReference type="EMBL" id="JAAFZH010000007">
    <property type="protein sequence ID" value="NDU96709.1"/>
    <property type="molecule type" value="Genomic_DNA"/>
</dbReference>
<comment type="caution">
    <text evidence="8">The sequence shown here is derived from an EMBL/GenBank/DDBJ whole genome shotgun (WGS) entry which is preliminary data.</text>
</comment>
<evidence type="ECO:0000259" key="7">
    <source>
        <dbReference type="Pfam" id="PF08281"/>
    </source>
</evidence>
<sequence>MKHAASSDITHQQDTSTDSFDILYNQYVKKVFQKCLSMTKDSDIAQDYTQDIFIKAFTKLDTFKNRSSFSTWLFSITHNYCLDQLKISKRNPAERISNELEFNLIDSDYQESTDFQLQQLEQLLAYMPADEVTLLRLKHEYNFTIKQLSERYQISESAIKMRLKRSRDRLLSLYQAS</sequence>
<evidence type="ECO:0000256" key="2">
    <source>
        <dbReference type="ARBA" id="ARBA00023015"/>
    </source>
</evidence>
<organism evidence="8 9">
    <name type="scientific">Spirosoma terrae</name>
    <dbReference type="NCBI Taxonomy" id="1968276"/>
    <lineage>
        <taxon>Bacteria</taxon>
        <taxon>Pseudomonadati</taxon>
        <taxon>Bacteroidota</taxon>
        <taxon>Cytophagia</taxon>
        <taxon>Cytophagales</taxon>
        <taxon>Cytophagaceae</taxon>
        <taxon>Spirosoma</taxon>
    </lineage>
</organism>
<dbReference type="Pfam" id="PF04542">
    <property type="entry name" value="Sigma70_r2"/>
    <property type="match status" value="1"/>
</dbReference>
<evidence type="ECO:0000256" key="1">
    <source>
        <dbReference type="ARBA" id="ARBA00010641"/>
    </source>
</evidence>
<dbReference type="InterPro" id="IPR014284">
    <property type="entry name" value="RNA_pol_sigma-70_dom"/>
</dbReference>
<dbReference type="AlphaFoldDB" id="A0A6L9LJA5"/>
<dbReference type="NCBIfam" id="TIGR02937">
    <property type="entry name" value="sigma70-ECF"/>
    <property type="match status" value="1"/>
</dbReference>
<dbReference type="SUPFAM" id="SSF88946">
    <property type="entry name" value="Sigma2 domain of RNA polymerase sigma factors"/>
    <property type="match status" value="1"/>
</dbReference>
<keyword evidence="3" id="KW-0731">Sigma factor</keyword>
<dbReference type="GO" id="GO:0003677">
    <property type="term" value="F:DNA binding"/>
    <property type="evidence" value="ECO:0007669"/>
    <property type="project" value="UniProtKB-KW"/>
</dbReference>
<dbReference type="InterPro" id="IPR007627">
    <property type="entry name" value="RNA_pol_sigma70_r2"/>
</dbReference>
<dbReference type="GO" id="GO:0016987">
    <property type="term" value="F:sigma factor activity"/>
    <property type="evidence" value="ECO:0007669"/>
    <property type="project" value="UniProtKB-KW"/>
</dbReference>
<dbReference type="InterPro" id="IPR039425">
    <property type="entry name" value="RNA_pol_sigma-70-like"/>
</dbReference>